<proteinExistence type="predicted"/>
<organism evidence="1 2">
    <name type="scientific">Acinetobacter gerneri</name>
    <dbReference type="NCBI Taxonomy" id="202952"/>
    <lineage>
        <taxon>Bacteria</taxon>
        <taxon>Pseudomonadati</taxon>
        <taxon>Pseudomonadota</taxon>
        <taxon>Gammaproteobacteria</taxon>
        <taxon>Moraxellales</taxon>
        <taxon>Moraxellaceae</taxon>
        <taxon>Acinetobacter</taxon>
    </lineage>
</organism>
<dbReference type="AlphaFoldDB" id="A0AAW8JHX5"/>
<accession>A0AAW8JHX5</accession>
<reference evidence="1" key="1">
    <citation type="submission" date="2023-08" db="EMBL/GenBank/DDBJ databases">
        <title>Emergence of clinically-relevant ST2 carbapenem-resistant Acinetobacter baumannii strains in hospital sewages in Zhejiang, East of China.</title>
        <authorList>
            <person name="Kaichao C."/>
            <person name="Zhang R."/>
        </authorList>
    </citation>
    <scope>NUCLEOTIDE SEQUENCE</scope>
    <source>
        <strain evidence="1">M-SY-60</strain>
    </source>
</reference>
<gene>
    <name evidence="1" type="ORF">RFH51_06055</name>
</gene>
<sequence length="67" mass="7299">MKGGQTRYKGKCNFEAQGGGSFYISHPNFIKKFQVEGLMIIDEGKDQAIVQVTKIGGGSMWSEAVLS</sequence>
<name>A0AAW8JHX5_9GAMM</name>
<comment type="caution">
    <text evidence="1">The sequence shown here is derived from an EMBL/GenBank/DDBJ whole genome shotgun (WGS) entry which is preliminary data.</text>
</comment>
<dbReference type="RefSeq" id="WP_308955582.1">
    <property type="nucleotide sequence ID" value="NZ_JAVICY010000005.1"/>
</dbReference>
<dbReference type="EMBL" id="JAVIDA010000006">
    <property type="protein sequence ID" value="MDQ9071022.1"/>
    <property type="molecule type" value="Genomic_DNA"/>
</dbReference>
<dbReference type="Proteomes" id="UP001243195">
    <property type="component" value="Unassembled WGS sequence"/>
</dbReference>
<evidence type="ECO:0000313" key="1">
    <source>
        <dbReference type="EMBL" id="MDQ9071022.1"/>
    </source>
</evidence>
<evidence type="ECO:0000313" key="2">
    <source>
        <dbReference type="Proteomes" id="UP001243195"/>
    </source>
</evidence>
<protein>
    <submittedName>
        <fullName evidence="1">Uncharacterized protein</fullName>
    </submittedName>
</protein>